<organism evidence="1 2">
    <name type="scientific">Callosobruchus maculatus</name>
    <name type="common">Southern cowpea weevil</name>
    <name type="synonym">Pulse bruchid</name>
    <dbReference type="NCBI Taxonomy" id="64391"/>
    <lineage>
        <taxon>Eukaryota</taxon>
        <taxon>Metazoa</taxon>
        <taxon>Ecdysozoa</taxon>
        <taxon>Arthropoda</taxon>
        <taxon>Hexapoda</taxon>
        <taxon>Insecta</taxon>
        <taxon>Pterygota</taxon>
        <taxon>Neoptera</taxon>
        <taxon>Endopterygota</taxon>
        <taxon>Coleoptera</taxon>
        <taxon>Polyphaga</taxon>
        <taxon>Cucujiformia</taxon>
        <taxon>Chrysomeloidea</taxon>
        <taxon>Chrysomelidae</taxon>
        <taxon>Bruchinae</taxon>
        <taxon>Bruchini</taxon>
        <taxon>Callosobruchus</taxon>
    </lineage>
</organism>
<protein>
    <submittedName>
        <fullName evidence="1">Uncharacterized protein</fullName>
    </submittedName>
</protein>
<sequence>MQHLFTNWNQVLKRNEKKTKGVSGISLSAEGKEDIWK</sequence>
<accession>A0A653C6G1</accession>
<dbReference type="AlphaFoldDB" id="A0A653C6G1"/>
<dbReference type="EMBL" id="CAACVG010007075">
    <property type="protein sequence ID" value="VEN43491.1"/>
    <property type="molecule type" value="Genomic_DNA"/>
</dbReference>
<keyword evidence="2" id="KW-1185">Reference proteome</keyword>
<reference evidence="1 2" key="1">
    <citation type="submission" date="2019-01" db="EMBL/GenBank/DDBJ databases">
        <authorList>
            <person name="Sayadi A."/>
        </authorList>
    </citation>
    <scope>NUCLEOTIDE SEQUENCE [LARGE SCALE GENOMIC DNA]</scope>
</reference>
<gene>
    <name evidence="1" type="ORF">CALMAC_LOCUS6623</name>
</gene>
<evidence type="ECO:0000313" key="2">
    <source>
        <dbReference type="Proteomes" id="UP000410492"/>
    </source>
</evidence>
<dbReference type="Proteomes" id="UP000410492">
    <property type="component" value="Unassembled WGS sequence"/>
</dbReference>
<proteinExistence type="predicted"/>
<evidence type="ECO:0000313" key="1">
    <source>
        <dbReference type="EMBL" id="VEN43491.1"/>
    </source>
</evidence>
<name>A0A653C6G1_CALMS</name>